<dbReference type="EMBL" id="JAAMPI010001105">
    <property type="protein sequence ID" value="KAF4626685.1"/>
    <property type="molecule type" value="Genomic_DNA"/>
</dbReference>
<dbReference type="AlphaFoldDB" id="A0A8H4W036"/>
<dbReference type="Proteomes" id="UP000566819">
    <property type="component" value="Unassembled WGS sequence"/>
</dbReference>
<proteinExistence type="predicted"/>
<comment type="caution">
    <text evidence="1">The sequence shown here is derived from an EMBL/GenBank/DDBJ whole genome shotgun (WGS) entry which is preliminary data.</text>
</comment>
<name>A0A8H4W036_9HELO</name>
<evidence type="ECO:0000313" key="2">
    <source>
        <dbReference type="Proteomes" id="UP000566819"/>
    </source>
</evidence>
<keyword evidence="2" id="KW-1185">Reference proteome</keyword>
<evidence type="ECO:0000313" key="1">
    <source>
        <dbReference type="EMBL" id="KAF4626685.1"/>
    </source>
</evidence>
<accession>A0A8H4W036</accession>
<gene>
    <name evidence="1" type="ORF">G7Y89_g11472</name>
</gene>
<protein>
    <submittedName>
        <fullName evidence="1">Uncharacterized protein</fullName>
    </submittedName>
</protein>
<reference evidence="1 2" key="1">
    <citation type="submission" date="2020-03" db="EMBL/GenBank/DDBJ databases">
        <title>Draft Genome Sequence of Cudoniella acicularis.</title>
        <authorList>
            <person name="Buettner E."/>
            <person name="Kellner H."/>
        </authorList>
    </citation>
    <scope>NUCLEOTIDE SEQUENCE [LARGE SCALE GENOMIC DNA]</scope>
    <source>
        <strain evidence="1 2">DSM 108380</strain>
    </source>
</reference>
<sequence>MAKDELVAESKMSSHNNDLETFSSVLTEGAGVDQYPLNTTRANRDDKIDHDHDYLVALFAASKEKKEHGDNIATTKYNYFHRIDNEHKSHPDVLSGIFEEAIEEYASWNVRWHSAKQDYRDLPRLTNTLKHINVLDRADITCRDTEFENRVLVKAWLCGSRSMNFKTVSKEFTTILSSAAKSVPALTSCI</sequence>
<organism evidence="1 2">
    <name type="scientific">Cudoniella acicularis</name>
    <dbReference type="NCBI Taxonomy" id="354080"/>
    <lineage>
        <taxon>Eukaryota</taxon>
        <taxon>Fungi</taxon>
        <taxon>Dikarya</taxon>
        <taxon>Ascomycota</taxon>
        <taxon>Pezizomycotina</taxon>
        <taxon>Leotiomycetes</taxon>
        <taxon>Helotiales</taxon>
        <taxon>Tricladiaceae</taxon>
        <taxon>Cudoniella</taxon>
    </lineage>
</organism>